<dbReference type="CDD" id="cd00321">
    <property type="entry name" value="SO_family_Moco"/>
    <property type="match status" value="1"/>
</dbReference>
<dbReference type="EMBL" id="JBITLV010000005">
    <property type="protein sequence ID" value="MFI7588489.1"/>
    <property type="molecule type" value="Genomic_DNA"/>
</dbReference>
<dbReference type="PANTHER" id="PTHR43032:SF2">
    <property type="entry name" value="BLL0505 PROTEIN"/>
    <property type="match status" value="1"/>
</dbReference>
<dbReference type="SUPFAM" id="SSF81342">
    <property type="entry name" value="Transmembrane di-heme cytochromes"/>
    <property type="match status" value="1"/>
</dbReference>
<accession>A0ABW8AQ46</accession>
<feature type="transmembrane region" description="Helical" evidence="1">
    <location>
        <begin position="46"/>
        <end position="68"/>
    </location>
</feature>
<reference evidence="3 4" key="1">
    <citation type="submission" date="2024-10" db="EMBL/GenBank/DDBJ databases">
        <title>The Natural Products Discovery Center: Release of the First 8490 Sequenced Strains for Exploring Actinobacteria Biosynthetic Diversity.</title>
        <authorList>
            <person name="Kalkreuter E."/>
            <person name="Kautsar S.A."/>
            <person name="Yang D."/>
            <person name="Bader C.D."/>
            <person name="Teijaro C.N."/>
            <person name="Fluegel L."/>
            <person name="Davis C.M."/>
            <person name="Simpson J.R."/>
            <person name="Lauterbach L."/>
            <person name="Steele A.D."/>
            <person name="Gui C."/>
            <person name="Meng S."/>
            <person name="Li G."/>
            <person name="Viehrig K."/>
            <person name="Ye F."/>
            <person name="Su P."/>
            <person name="Kiefer A.F."/>
            <person name="Nichols A."/>
            <person name="Cepeda A.J."/>
            <person name="Yan W."/>
            <person name="Fan B."/>
            <person name="Jiang Y."/>
            <person name="Adhikari A."/>
            <person name="Zheng C.-J."/>
            <person name="Schuster L."/>
            <person name="Cowan T.M."/>
            <person name="Smanski M.J."/>
            <person name="Chevrette M.G."/>
            <person name="De Carvalho L.P.S."/>
            <person name="Shen B."/>
        </authorList>
    </citation>
    <scope>NUCLEOTIDE SEQUENCE [LARGE SCALE GENOMIC DNA]</scope>
    <source>
        <strain evidence="3 4">NPDC049639</strain>
    </source>
</reference>
<feature type="transmembrane region" description="Helical" evidence="1">
    <location>
        <begin position="165"/>
        <end position="185"/>
    </location>
</feature>
<gene>
    <name evidence="3" type="ORF">ACIB24_15575</name>
</gene>
<evidence type="ECO:0000259" key="2">
    <source>
        <dbReference type="Pfam" id="PF00174"/>
    </source>
</evidence>
<keyword evidence="1" id="KW-0472">Membrane</keyword>
<dbReference type="RefSeq" id="WP_398282224.1">
    <property type="nucleotide sequence ID" value="NZ_JBITLV010000005.1"/>
</dbReference>
<evidence type="ECO:0000313" key="3">
    <source>
        <dbReference type="EMBL" id="MFI7588489.1"/>
    </source>
</evidence>
<dbReference type="PRINTS" id="PR00407">
    <property type="entry name" value="EUMOPTERIN"/>
</dbReference>
<dbReference type="SUPFAM" id="SSF56524">
    <property type="entry name" value="Oxidoreductase molybdopterin-binding domain"/>
    <property type="match status" value="1"/>
</dbReference>
<organism evidence="3 4">
    <name type="scientific">Spongisporangium articulatum</name>
    <dbReference type="NCBI Taxonomy" id="3362603"/>
    <lineage>
        <taxon>Bacteria</taxon>
        <taxon>Bacillati</taxon>
        <taxon>Actinomycetota</taxon>
        <taxon>Actinomycetes</taxon>
        <taxon>Kineosporiales</taxon>
        <taxon>Kineosporiaceae</taxon>
        <taxon>Spongisporangium</taxon>
    </lineage>
</organism>
<dbReference type="Proteomes" id="UP001612915">
    <property type="component" value="Unassembled WGS sequence"/>
</dbReference>
<sequence length="402" mass="42763">MGRDLGSAVNALDGLLDRLRTKIDETGPRTTDFTSRWHDERVAARIGAALGTCFTVCFVTGLLSHFVQHPQPWFVWPAHPASLYRYTQGLHVLTGIAAVPLLLVKLWTVYPRLFGVPRLGGPVRMLERASVAALVASALFQLLTGLQNIAHWYPWGFSFPPVHYALAWVSIGAIAVHVAVQLPAIRLGLSRPLQPLGDHAEGPPPEGPSRRWLLGAALAGAAGAVLATAGQTVSWLRWVSVLAVRTGEGPQGVPVNKTARGAGVLTAATDPGWRLTVTGPGGTRSLSLADLTALPQHDVDLPIACVEGWSAVATWTGVRVRDLADAVGAGPDASLRFTSLQASGGYRVSELPARHVRAAESLVALRVGGEPLALDHGYPARLIAPSRPGVLQTKWLSRIEVI</sequence>
<feature type="domain" description="Oxidoreductase molybdopterin-binding" evidence="2">
    <location>
        <begin position="271"/>
        <end position="401"/>
    </location>
</feature>
<dbReference type="PANTHER" id="PTHR43032">
    <property type="entry name" value="PROTEIN-METHIONINE-SULFOXIDE REDUCTASE"/>
    <property type="match status" value="1"/>
</dbReference>
<dbReference type="InterPro" id="IPR008335">
    <property type="entry name" value="Mopterin_OxRdtase_euk"/>
</dbReference>
<feature type="transmembrane region" description="Helical" evidence="1">
    <location>
        <begin position="88"/>
        <end position="110"/>
    </location>
</feature>
<dbReference type="Gene3D" id="3.90.420.10">
    <property type="entry name" value="Oxidoreductase, molybdopterin-binding domain"/>
    <property type="match status" value="1"/>
</dbReference>
<dbReference type="Pfam" id="PF00174">
    <property type="entry name" value="Oxidored_molyb"/>
    <property type="match status" value="1"/>
</dbReference>
<name>A0ABW8AQ46_9ACTN</name>
<keyword evidence="1" id="KW-0812">Transmembrane</keyword>
<keyword evidence="1" id="KW-1133">Transmembrane helix</keyword>
<protein>
    <submittedName>
        <fullName evidence="3">Molybdopterin-dependent oxidoreductase</fullName>
    </submittedName>
</protein>
<dbReference type="InterPro" id="IPR036374">
    <property type="entry name" value="OxRdtase_Mopterin-bd_sf"/>
</dbReference>
<evidence type="ECO:0000313" key="4">
    <source>
        <dbReference type="Proteomes" id="UP001612915"/>
    </source>
</evidence>
<dbReference type="InterPro" id="IPR016174">
    <property type="entry name" value="Di-haem_cyt_TM"/>
</dbReference>
<feature type="transmembrane region" description="Helical" evidence="1">
    <location>
        <begin position="131"/>
        <end position="153"/>
    </location>
</feature>
<keyword evidence="4" id="KW-1185">Reference proteome</keyword>
<evidence type="ECO:0000256" key="1">
    <source>
        <dbReference type="SAM" id="Phobius"/>
    </source>
</evidence>
<proteinExistence type="predicted"/>
<comment type="caution">
    <text evidence="3">The sequence shown here is derived from an EMBL/GenBank/DDBJ whole genome shotgun (WGS) entry which is preliminary data.</text>
</comment>
<dbReference type="InterPro" id="IPR000572">
    <property type="entry name" value="OxRdtase_Mopterin-bd_dom"/>
</dbReference>